<protein>
    <recommendedName>
        <fullName evidence="3">Peptidase C39-like domain-containing protein</fullName>
    </recommendedName>
</protein>
<feature type="signal peptide" evidence="2">
    <location>
        <begin position="1"/>
        <end position="30"/>
    </location>
</feature>
<evidence type="ECO:0000313" key="4">
    <source>
        <dbReference type="EMBL" id="GAA0365602.1"/>
    </source>
</evidence>
<dbReference type="Pfam" id="PF13517">
    <property type="entry name" value="FG-GAP_3"/>
    <property type="match status" value="2"/>
</dbReference>
<dbReference type="Gene3D" id="2.130.10.130">
    <property type="entry name" value="Integrin alpha, N-terminal"/>
    <property type="match status" value="1"/>
</dbReference>
<feature type="domain" description="Peptidase C39-like" evidence="3">
    <location>
        <begin position="73"/>
        <end position="202"/>
    </location>
</feature>
<evidence type="ECO:0000256" key="2">
    <source>
        <dbReference type="SAM" id="SignalP"/>
    </source>
</evidence>
<evidence type="ECO:0000259" key="3">
    <source>
        <dbReference type="Pfam" id="PF13529"/>
    </source>
</evidence>
<evidence type="ECO:0000313" key="5">
    <source>
        <dbReference type="Proteomes" id="UP001501822"/>
    </source>
</evidence>
<dbReference type="InterPro" id="IPR039564">
    <property type="entry name" value="Peptidase_C39-like"/>
</dbReference>
<dbReference type="Proteomes" id="UP001501822">
    <property type="component" value="Unassembled WGS sequence"/>
</dbReference>
<proteinExistence type="predicted"/>
<dbReference type="EMBL" id="BAAABM010000066">
    <property type="protein sequence ID" value="GAA0365602.1"/>
    <property type="molecule type" value="Genomic_DNA"/>
</dbReference>
<dbReference type="PANTHER" id="PTHR46580:SF4">
    <property type="entry name" value="ATP_GTP-BINDING PROTEIN"/>
    <property type="match status" value="1"/>
</dbReference>
<dbReference type="InterPro" id="IPR028994">
    <property type="entry name" value="Integrin_alpha_N"/>
</dbReference>
<dbReference type="Pfam" id="PF13529">
    <property type="entry name" value="Peptidase_C39_2"/>
    <property type="match status" value="1"/>
</dbReference>
<dbReference type="InterPro" id="IPR013517">
    <property type="entry name" value="FG-GAP"/>
</dbReference>
<sequence length="488" mass="49891">MRSFGRRVLPVGSAAALILTGGGLTGTANAAPAPPKPGANLVARPAKTAMAPRVTAVAASAAPASAKLSLKGQYQKTNMNCVPTSSSMSLSTFGVSVSQETLAKKMGTSATKGTTGAQARPVLNSYADPLGYSYGFADASTASSLMAKVSYDVGVLKRAPVLGVWMEKLPWNSKMSGSKVGHAIVAYGYDRGKGTITVFDPWKATGGTHTIAASKLAADMQPTGMFLVTGRTDVGLSTLGDQTGDGTADVVATDRATGKLWLYPGPKFAATGRKLLGSGGWNGMSELTGIGDLSGDKKADLIAVQKSDGTLWLYPGATNGLGTRVKIGNSGWNGMTELSPMGDITGDGRADLIAVQKSDGTLWLYPGGVKKLGSRIKIGTSGWNGMGKLAGVTDITGDDKPDLIAVRKSDGTLWVYPGGTKALGTSKKLGSGWGGIRSLTLTGDVTGDGLSDLIGVQADTGVMYVYAGRTTGYAARQQLTTGWNGSAG</sequence>
<dbReference type="RefSeq" id="WP_252798964.1">
    <property type="nucleotide sequence ID" value="NZ_BAAABM010000066.1"/>
</dbReference>
<organism evidence="4 5">
    <name type="scientific">Actinoallomurus spadix</name>
    <dbReference type="NCBI Taxonomy" id="79912"/>
    <lineage>
        <taxon>Bacteria</taxon>
        <taxon>Bacillati</taxon>
        <taxon>Actinomycetota</taxon>
        <taxon>Actinomycetes</taxon>
        <taxon>Streptosporangiales</taxon>
        <taxon>Thermomonosporaceae</taxon>
        <taxon>Actinoallomurus</taxon>
    </lineage>
</organism>
<dbReference type="Gene3D" id="3.90.70.10">
    <property type="entry name" value="Cysteine proteinases"/>
    <property type="match status" value="1"/>
</dbReference>
<feature type="chain" id="PRO_5046530884" description="Peptidase C39-like domain-containing protein" evidence="2">
    <location>
        <begin position="31"/>
        <end position="488"/>
    </location>
</feature>
<comment type="caution">
    <text evidence="4">The sequence shown here is derived from an EMBL/GenBank/DDBJ whole genome shotgun (WGS) entry which is preliminary data.</text>
</comment>
<name>A0ABN0XJX4_9ACTN</name>
<evidence type="ECO:0000256" key="1">
    <source>
        <dbReference type="ARBA" id="ARBA00022729"/>
    </source>
</evidence>
<reference evidence="4 5" key="1">
    <citation type="journal article" date="2019" name="Int. J. Syst. Evol. Microbiol.">
        <title>The Global Catalogue of Microorganisms (GCM) 10K type strain sequencing project: providing services to taxonomists for standard genome sequencing and annotation.</title>
        <authorList>
            <consortium name="The Broad Institute Genomics Platform"/>
            <consortium name="The Broad Institute Genome Sequencing Center for Infectious Disease"/>
            <person name="Wu L."/>
            <person name="Ma J."/>
        </authorList>
    </citation>
    <scope>NUCLEOTIDE SEQUENCE [LARGE SCALE GENOMIC DNA]</scope>
    <source>
        <strain evidence="4 5">JCM 3146</strain>
    </source>
</reference>
<dbReference type="PANTHER" id="PTHR46580">
    <property type="entry name" value="SENSOR KINASE-RELATED"/>
    <property type="match status" value="1"/>
</dbReference>
<keyword evidence="1 2" id="KW-0732">Signal</keyword>
<keyword evidence="5" id="KW-1185">Reference proteome</keyword>
<dbReference type="SUPFAM" id="SSF69318">
    <property type="entry name" value="Integrin alpha N-terminal domain"/>
    <property type="match status" value="1"/>
</dbReference>
<gene>
    <name evidence="4" type="ORF">GCM10010151_64410</name>
</gene>
<accession>A0ABN0XJX4</accession>